<dbReference type="Gene3D" id="3.40.630.30">
    <property type="match status" value="1"/>
</dbReference>
<evidence type="ECO:0000313" key="4">
    <source>
        <dbReference type="EMBL" id="GHF69811.1"/>
    </source>
</evidence>
<dbReference type="AlphaFoldDB" id="A0A8H9ME66"/>
<keyword evidence="5" id="KW-1185">Reference proteome</keyword>
<dbReference type="InterPro" id="IPR000182">
    <property type="entry name" value="GNAT_dom"/>
</dbReference>
<dbReference type="InterPro" id="IPR050832">
    <property type="entry name" value="Bact_Acetyltransf"/>
</dbReference>
<dbReference type="EMBL" id="BNAV01000008">
    <property type="protein sequence ID" value="GHF69811.1"/>
    <property type="molecule type" value="Genomic_DNA"/>
</dbReference>
<sequence>MPRGVDSAAVVQPAAPGDVRPILSVLSAAYSPFTGEFEPSALRETPASVARRLESWLVIRDAGRVRSCVRHFPEEDCYTFCFLATRPADQRRGFASALVAAVTEKAARTGHDELLIAVRRTLRSNVGFFTRRGFRYVAPFHTGDHDLYRLDLGAHR</sequence>
<evidence type="ECO:0000259" key="3">
    <source>
        <dbReference type="PROSITE" id="PS51186"/>
    </source>
</evidence>
<reference evidence="4" key="1">
    <citation type="journal article" date="2014" name="Int. J. Syst. Evol. Microbiol.">
        <title>Complete genome sequence of Corynebacterium casei LMG S-19264T (=DSM 44701T), isolated from a smear-ripened cheese.</title>
        <authorList>
            <consortium name="US DOE Joint Genome Institute (JGI-PGF)"/>
            <person name="Walter F."/>
            <person name="Albersmeier A."/>
            <person name="Kalinowski J."/>
            <person name="Ruckert C."/>
        </authorList>
    </citation>
    <scope>NUCLEOTIDE SEQUENCE</scope>
    <source>
        <strain evidence="4">CGMCC 4.7679</strain>
    </source>
</reference>
<comment type="caution">
    <text evidence="4">The sequence shown here is derived from an EMBL/GenBank/DDBJ whole genome shotgun (WGS) entry which is preliminary data.</text>
</comment>
<proteinExistence type="predicted"/>
<dbReference type="PROSITE" id="PS51186">
    <property type="entry name" value="GNAT"/>
    <property type="match status" value="1"/>
</dbReference>
<dbReference type="RefSeq" id="WP_145934432.1">
    <property type="nucleotide sequence ID" value="NZ_BNAV01000008.1"/>
</dbReference>
<feature type="domain" description="N-acetyltransferase" evidence="3">
    <location>
        <begin position="9"/>
        <end position="153"/>
    </location>
</feature>
<evidence type="ECO:0000256" key="1">
    <source>
        <dbReference type="ARBA" id="ARBA00022679"/>
    </source>
</evidence>
<name>A0A8H9ME66_9PSEU</name>
<protein>
    <recommendedName>
        <fullName evidence="3">N-acetyltransferase domain-containing protein</fullName>
    </recommendedName>
</protein>
<evidence type="ECO:0000256" key="2">
    <source>
        <dbReference type="ARBA" id="ARBA00023315"/>
    </source>
</evidence>
<dbReference type="SUPFAM" id="SSF55729">
    <property type="entry name" value="Acyl-CoA N-acyltransferases (Nat)"/>
    <property type="match status" value="1"/>
</dbReference>
<reference evidence="4" key="2">
    <citation type="submission" date="2020-09" db="EMBL/GenBank/DDBJ databases">
        <authorList>
            <person name="Sun Q."/>
            <person name="Zhou Y."/>
        </authorList>
    </citation>
    <scope>NUCLEOTIDE SEQUENCE</scope>
    <source>
        <strain evidence="4">CGMCC 4.7679</strain>
    </source>
</reference>
<organism evidence="4 5">
    <name type="scientific">Amycolatopsis bartoniae</name>
    <dbReference type="NCBI Taxonomy" id="941986"/>
    <lineage>
        <taxon>Bacteria</taxon>
        <taxon>Bacillati</taxon>
        <taxon>Actinomycetota</taxon>
        <taxon>Actinomycetes</taxon>
        <taxon>Pseudonocardiales</taxon>
        <taxon>Pseudonocardiaceae</taxon>
        <taxon>Amycolatopsis</taxon>
    </lineage>
</organism>
<accession>A0A8H9ME66</accession>
<keyword evidence="1" id="KW-0808">Transferase</keyword>
<evidence type="ECO:0000313" key="5">
    <source>
        <dbReference type="Proteomes" id="UP000658656"/>
    </source>
</evidence>
<dbReference type="InterPro" id="IPR016181">
    <property type="entry name" value="Acyl_CoA_acyltransferase"/>
</dbReference>
<dbReference type="PANTHER" id="PTHR43877">
    <property type="entry name" value="AMINOALKYLPHOSPHONATE N-ACETYLTRANSFERASE-RELATED-RELATED"/>
    <property type="match status" value="1"/>
</dbReference>
<dbReference type="OrthoDB" id="273614at2"/>
<dbReference type="GO" id="GO:0016747">
    <property type="term" value="F:acyltransferase activity, transferring groups other than amino-acyl groups"/>
    <property type="evidence" value="ECO:0007669"/>
    <property type="project" value="InterPro"/>
</dbReference>
<dbReference type="CDD" id="cd04301">
    <property type="entry name" value="NAT_SF"/>
    <property type="match status" value="1"/>
</dbReference>
<dbReference type="Proteomes" id="UP000658656">
    <property type="component" value="Unassembled WGS sequence"/>
</dbReference>
<keyword evidence="2" id="KW-0012">Acyltransferase</keyword>
<gene>
    <name evidence="4" type="ORF">GCM10017566_49410</name>
</gene>
<dbReference type="Pfam" id="PF00583">
    <property type="entry name" value="Acetyltransf_1"/>
    <property type="match status" value="1"/>
</dbReference>